<organism evidence="11 12">
    <name type="scientific">Xylaria bambusicola</name>
    <dbReference type="NCBI Taxonomy" id="326684"/>
    <lineage>
        <taxon>Eukaryota</taxon>
        <taxon>Fungi</taxon>
        <taxon>Dikarya</taxon>
        <taxon>Ascomycota</taxon>
        <taxon>Pezizomycotina</taxon>
        <taxon>Sordariomycetes</taxon>
        <taxon>Xylariomycetidae</taxon>
        <taxon>Xylariales</taxon>
        <taxon>Xylariaceae</taxon>
        <taxon>Xylaria</taxon>
    </lineage>
</organism>
<name>A0AAN7U4R5_9PEZI</name>
<feature type="transmembrane region" description="Helical" evidence="9">
    <location>
        <begin position="416"/>
        <end position="439"/>
    </location>
</feature>
<dbReference type="GO" id="GO:0016020">
    <property type="term" value="C:membrane"/>
    <property type="evidence" value="ECO:0007669"/>
    <property type="project" value="UniProtKB-SubCell"/>
</dbReference>
<evidence type="ECO:0000256" key="2">
    <source>
        <dbReference type="ARBA" id="ARBA00006012"/>
    </source>
</evidence>
<dbReference type="InterPro" id="IPR003593">
    <property type="entry name" value="AAA+_ATPase"/>
</dbReference>
<protein>
    <recommendedName>
        <fullName evidence="10">ABC transporter domain-containing protein</fullName>
    </recommendedName>
</protein>
<dbReference type="FunFam" id="3.40.50.300:FF:000054">
    <property type="entry name" value="ABC multidrug transporter atrF"/>
    <property type="match status" value="1"/>
</dbReference>
<evidence type="ECO:0000313" key="11">
    <source>
        <dbReference type="EMBL" id="KAK5625605.1"/>
    </source>
</evidence>
<feature type="transmembrane region" description="Helical" evidence="9">
    <location>
        <begin position="1237"/>
        <end position="1255"/>
    </location>
</feature>
<dbReference type="InterPro" id="IPR034003">
    <property type="entry name" value="ABCG_PDR_2"/>
</dbReference>
<dbReference type="InterPro" id="IPR013525">
    <property type="entry name" value="ABC2_TM"/>
</dbReference>
<dbReference type="GO" id="GO:0005524">
    <property type="term" value="F:ATP binding"/>
    <property type="evidence" value="ECO:0007669"/>
    <property type="project" value="UniProtKB-KW"/>
</dbReference>
<dbReference type="GO" id="GO:0016887">
    <property type="term" value="F:ATP hydrolysis activity"/>
    <property type="evidence" value="ECO:0007669"/>
    <property type="project" value="InterPro"/>
</dbReference>
<feature type="transmembrane region" description="Helical" evidence="9">
    <location>
        <begin position="1399"/>
        <end position="1419"/>
    </location>
</feature>
<dbReference type="Proteomes" id="UP001305414">
    <property type="component" value="Unassembled WGS sequence"/>
</dbReference>
<evidence type="ECO:0000256" key="1">
    <source>
        <dbReference type="ARBA" id="ARBA00004141"/>
    </source>
</evidence>
<dbReference type="GO" id="GO:0140359">
    <property type="term" value="F:ABC-type transporter activity"/>
    <property type="evidence" value="ECO:0007669"/>
    <property type="project" value="InterPro"/>
</dbReference>
<dbReference type="InterPro" id="IPR010929">
    <property type="entry name" value="PDR_CDR_ABC"/>
</dbReference>
<evidence type="ECO:0000256" key="6">
    <source>
        <dbReference type="ARBA" id="ARBA00022840"/>
    </source>
</evidence>
<dbReference type="Pfam" id="PF01061">
    <property type="entry name" value="ABC2_membrane"/>
    <property type="match status" value="2"/>
</dbReference>
<comment type="caution">
    <text evidence="11">The sequence shown here is derived from an EMBL/GenBank/DDBJ whole genome shotgun (WGS) entry which is preliminary data.</text>
</comment>
<dbReference type="EMBL" id="JAWHQM010000002">
    <property type="protein sequence ID" value="KAK5625605.1"/>
    <property type="molecule type" value="Genomic_DNA"/>
</dbReference>
<feature type="transmembrane region" description="Helical" evidence="9">
    <location>
        <begin position="1267"/>
        <end position="1288"/>
    </location>
</feature>
<sequence length="1430" mass="160755">MATESAKRDTAFREWLASRQGPALRIGLAFRNLCVHGFISSNGLQHTVSSYLLSFPQWIIDQLLRRRGSRVEILDQFDGLVHHGEMLLVLGRPGSGCTTLLKTIAGDTHGIFVDRKSRINYEDRTIGIPYPEMHRLFKGESIYLAELDEHLPELTLGNTLTFAASTREPTWGQPVRSPKVSADVSVLFSLESAYDTFMGNALIRGVSGGEKRRTSIAEALVGGAPFQCWDNSTRGLDSSTALEFVSLLRRLTDESHSTVLMTVYQASENMYQKFNKVTILYEGRQIYFGPIELAAQYFQDLGFERPAHATTPDFLTSLTNPTERVIREGFEDRTPRSPDDFVKAWNKSSLYNQLISDIDSFEAAHPVLEKEETNNQNKAGWRDKLALRTSTYVISLHLQILRCLQRAFQRLKNQPGPVIGSIVANIILSLVIGSAFYNLPEDSNSVDRRAVLIFFSLLYTALAPSFEILLMWKQRPIVEKHNRYALYHPVADAVASIISDLPNKLLSAVVFQTVLYFFTNLQRTLGAFFTWFLFNFVLVLNMSMWFRFVGSISRTLEQSTVPTTILILLAAIYVGYVVPVPYQVGWLKWFRFVDPIAYAYESLMINEFGYRRFPCSQLLPSGPSYAGIRLQDQICSTVGSVTGQDYVEGNAYLFVKYGYLPSHKWRYVTTHLRPTLHGHALRGSSNLGILIAMIFIVFGLYLLAAQYVPAQSSKGDIGRFRRPNSQWKKSRKLDSGEEHGSPRFAQYFGEQHVCNIKSETTQPIVAPSILKQSSVFHWNNLSYDVKIGKGKTKKILDDIQGWVKPGTLTALMGVTGAGKTTLLDVLANRANFGVARGEICIDGQERDDSFQRKIGYAQQEDIHLSTATVREALEFSALMRQPEASKEEKLSYVDNVIQILDMESYANAVVGVPGDGLNIEQRKRLTIGIELVAKPELLIFCDEPTSGLDSQTAWSICTLLRKLSDNGQAVLCTIHQPSSQLFMLFDRLLLLNNKGQCVYFGDIGKDASTLVSYFEERGAKPPAPGANPAEWMLQTTSRETAEESSELSPSEFWAREWSASKQKRDVSHHLVELKNGDTPEKVVGAAEQKSYATPWLFQMGSVTKRIFQEYWRRPVYIYSKYALCIGIALFDGLSFQNTRLDLQGFQNLLFSMFLLTQIFGTMDQQVIPRLMDGRAIFEGRERRSKTYHWTVFLASNVIVEFTWQLLASALIFVIWYYPTGLWRTGESDPAFSMASRGALSFVTILFFCYWIITFSQALGSVIELEESAVQVATLLFYFSLVFCGVLVFPKDLPDFWVFVWRASPLTYFVDGLSLAGLWNVDLSCSPAQILRIPAPSTAVGGSTIITCGDYLAAFAKQNFGAVMNPSATTGSCEYCPLANTKPFFQETLQVSGENPWYNVGYLSVFIVFNILAMFGLYWVTRVRGKSGGLS</sequence>
<dbReference type="InterPro" id="IPR027417">
    <property type="entry name" value="P-loop_NTPase"/>
</dbReference>
<feature type="transmembrane region" description="Helical" evidence="9">
    <location>
        <begin position="1189"/>
        <end position="1217"/>
    </location>
</feature>
<keyword evidence="12" id="KW-1185">Reference proteome</keyword>
<comment type="subcellular location">
    <subcellularLocation>
        <location evidence="1">Membrane</location>
        <topology evidence="1">Multi-pass membrane protein</topology>
    </subcellularLocation>
</comment>
<dbReference type="CDD" id="cd03232">
    <property type="entry name" value="ABCG_PDR_domain2"/>
    <property type="match status" value="1"/>
</dbReference>
<evidence type="ECO:0000313" key="12">
    <source>
        <dbReference type="Proteomes" id="UP001305414"/>
    </source>
</evidence>
<comment type="similarity">
    <text evidence="2">Belongs to the ABC transporter superfamily. ABCG family. PDR (TC 3.A.1.205) subfamily.</text>
</comment>
<keyword evidence="8 9" id="KW-0472">Membrane</keyword>
<feature type="domain" description="ABC transporter" evidence="10">
    <location>
        <begin position="776"/>
        <end position="1019"/>
    </location>
</feature>
<dbReference type="PROSITE" id="PS50893">
    <property type="entry name" value="ABC_TRANSPORTER_2"/>
    <property type="match status" value="2"/>
</dbReference>
<keyword evidence="4 9" id="KW-0812">Transmembrane</keyword>
<evidence type="ECO:0000256" key="4">
    <source>
        <dbReference type="ARBA" id="ARBA00022692"/>
    </source>
</evidence>
<evidence type="ECO:0000259" key="10">
    <source>
        <dbReference type="PROSITE" id="PS50893"/>
    </source>
</evidence>
<dbReference type="Pfam" id="PF06422">
    <property type="entry name" value="PDR_CDR"/>
    <property type="match status" value="1"/>
</dbReference>
<dbReference type="Pfam" id="PF00005">
    <property type="entry name" value="ABC_tran"/>
    <property type="match status" value="2"/>
</dbReference>
<dbReference type="SMART" id="SM00382">
    <property type="entry name" value="AAA"/>
    <property type="match status" value="2"/>
</dbReference>
<feature type="transmembrane region" description="Helical" evidence="9">
    <location>
        <begin position="451"/>
        <end position="472"/>
    </location>
</feature>
<feature type="transmembrane region" description="Helical" evidence="9">
    <location>
        <begin position="687"/>
        <end position="704"/>
    </location>
</feature>
<dbReference type="InterPro" id="IPR034001">
    <property type="entry name" value="ABCG_PDR_1"/>
</dbReference>
<feature type="domain" description="ABC transporter" evidence="10">
    <location>
        <begin position="59"/>
        <end position="307"/>
    </location>
</feature>
<dbReference type="InterPro" id="IPR003439">
    <property type="entry name" value="ABC_transporter-like_ATP-bd"/>
</dbReference>
<dbReference type="SUPFAM" id="SSF52540">
    <property type="entry name" value="P-loop containing nucleoside triphosphate hydrolases"/>
    <property type="match status" value="2"/>
</dbReference>
<feature type="transmembrane region" description="Helical" evidence="9">
    <location>
        <begin position="528"/>
        <end position="549"/>
    </location>
</feature>
<dbReference type="Gene3D" id="3.40.50.300">
    <property type="entry name" value="P-loop containing nucleotide triphosphate hydrolases"/>
    <property type="match status" value="2"/>
</dbReference>
<keyword evidence="7 9" id="KW-1133">Transmembrane helix</keyword>
<proteinExistence type="inferred from homology"/>
<keyword evidence="6" id="KW-0067">ATP-binding</keyword>
<accession>A0AAN7U4R5</accession>
<gene>
    <name evidence="11" type="ORF">RRF57_001321</name>
</gene>
<evidence type="ECO:0000256" key="3">
    <source>
        <dbReference type="ARBA" id="ARBA00022448"/>
    </source>
</evidence>
<keyword evidence="3" id="KW-0813">Transport</keyword>
<dbReference type="CDD" id="cd03233">
    <property type="entry name" value="ABCG_PDR_domain1"/>
    <property type="match status" value="1"/>
</dbReference>
<evidence type="ECO:0000256" key="8">
    <source>
        <dbReference type="ARBA" id="ARBA00023136"/>
    </source>
</evidence>
<feature type="transmembrane region" description="Helical" evidence="9">
    <location>
        <begin position="561"/>
        <end position="582"/>
    </location>
</feature>
<evidence type="ECO:0000256" key="9">
    <source>
        <dbReference type="SAM" id="Phobius"/>
    </source>
</evidence>
<evidence type="ECO:0000256" key="5">
    <source>
        <dbReference type="ARBA" id="ARBA00022741"/>
    </source>
</evidence>
<dbReference type="PANTHER" id="PTHR19241">
    <property type="entry name" value="ATP-BINDING CASSETTE TRANSPORTER"/>
    <property type="match status" value="1"/>
</dbReference>
<keyword evidence="5" id="KW-0547">Nucleotide-binding</keyword>
<evidence type="ECO:0000256" key="7">
    <source>
        <dbReference type="ARBA" id="ARBA00022989"/>
    </source>
</evidence>
<reference evidence="11 12" key="1">
    <citation type="submission" date="2023-10" db="EMBL/GenBank/DDBJ databases">
        <title>Draft genome sequence of Xylaria bambusicola isolate GMP-LS, the root and basal stem rot pathogen of sugarcane in Indonesia.</title>
        <authorList>
            <person name="Selvaraj P."/>
            <person name="Muralishankar V."/>
            <person name="Muruganantham S."/>
            <person name="Sp S."/>
            <person name="Haryani S."/>
            <person name="Lau K.J.X."/>
            <person name="Naqvi N.I."/>
        </authorList>
    </citation>
    <scope>NUCLEOTIDE SEQUENCE [LARGE SCALE GENOMIC DNA]</scope>
    <source>
        <strain evidence="11">GMP-LS</strain>
    </source>
</reference>